<dbReference type="GO" id="GO:0005886">
    <property type="term" value="C:plasma membrane"/>
    <property type="evidence" value="ECO:0007669"/>
    <property type="project" value="TreeGrafter"/>
</dbReference>
<comment type="similarity">
    <text evidence="1">Belongs to the LIMR family.</text>
</comment>
<evidence type="ECO:0000256" key="2">
    <source>
        <dbReference type="SAM" id="Phobius"/>
    </source>
</evidence>
<dbReference type="GO" id="GO:0007165">
    <property type="term" value="P:signal transduction"/>
    <property type="evidence" value="ECO:0007669"/>
    <property type="project" value="TreeGrafter"/>
</dbReference>
<sequence>MDIDEEDDFINVHDERFHASVRENIIFLLLFMLLYIGSYALIGRFRRRDKEDLFSSDEDEIIVYRISLWLCTFSLSVAIGAALLLPISIASNEVLLLYPKSYYVKWLNSSLIYGLWNYIFLFSNMALFVFLPFAYLFAESSGFFGHRSGLVARAYETIVVFTLLAFIVLGITFILSAWFDPERSNIQTLLNVGSYYLPFLYSCVSFSGVFMVELQAKNVLSVFTPLGFVRLFGVIGQVLVKPHLMREVNDEYYAFNFEEASIKRKLAKINPPPNGSSGSNNVSVRLKSITSININPAKLCSGTDDLYQIRPNTVITSPVNGSISSSGSTTNSKLTDRLKELEIERKNLDKLRASSAFQRNFVYPVAMLLLLALTGITVLLVAQNTIELLIGIKALPLSSRQFTLGIMSLSKLGPLGAALEFVVIIYLSATSTVGLYTMPSMQKVRPKTRKTSLSMLILNCALVLILSSAFPLLARILGITNFDLLGDFGEIEWLGSFTFVLLYNVVFATAAGLIIFFKFTTTVRHELLARLSSIFGYKLKEAQSNTQLYVTPLTPEEIPFSEESFYISNQSTLNVSVKK</sequence>
<dbReference type="Pfam" id="PF04791">
    <property type="entry name" value="LMBR1"/>
    <property type="match status" value="1"/>
</dbReference>
<proteinExistence type="inferred from homology"/>
<dbReference type="GO" id="GO:0004888">
    <property type="term" value="F:transmembrane signaling receptor activity"/>
    <property type="evidence" value="ECO:0007669"/>
    <property type="project" value="TreeGrafter"/>
</dbReference>
<feature type="transmembrane region" description="Helical" evidence="2">
    <location>
        <begin position="66"/>
        <end position="91"/>
    </location>
</feature>
<keyword evidence="2" id="KW-0472">Membrane</keyword>
<feature type="transmembrane region" description="Helical" evidence="2">
    <location>
        <begin position="415"/>
        <end position="436"/>
    </location>
</feature>
<evidence type="ECO:0000313" key="3">
    <source>
        <dbReference type="EMBL" id="SSX19456.1"/>
    </source>
</evidence>
<feature type="transmembrane region" description="Helical" evidence="2">
    <location>
        <begin position="111"/>
        <end position="137"/>
    </location>
</feature>
<dbReference type="OMA" id="PLIYSCV"/>
<protein>
    <submittedName>
        <fullName evidence="3">CSON014792 protein</fullName>
    </submittedName>
</protein>
<reference evidence="3" key="1">
    <citation type="submission" date="2018-07" db="EMBL/GenBank/DDBJ databases">
        <authorList>
            <person name="Quirk P.G."/>
            <person name="Krulwich T.A."/>
        </authorList>
    </citation>
    <scope>NUCLEOTIDE SEQUENCE</scope>
</reference>
<feature type="transmembrane region" description="Helical" evidence="2">
    <location>
        <begin position="25"/>
        <end position="45"/>
    </location>
</feature>
<name>A0A336LN84_CULSO</name>
<feature type="transmembrane region" description="Helical" evidence="2">
    <location>
        <begin position="195"/>
        <end position="212"/>
    </location>
</feature>
<feature type="transmembrane region" description="Helical" evidence="2">
    <location>
        <begin position="497"/>
        <end position="517"/>
    </location>
</feature>
<organism evidence="3">
    <name type="scientific">Culicoides sonorensis</name>
    <name type="common">Biting midge</name>
    <dbReference type="NCBI Taxonomy" id="179676"/>
    <lineage>
        <taxon>Eukaryota</taxon>
        <taxon>Metazoa</taxon>
        <taxon>Ecdysozoa</taxon>
        <taxon>Arthropoda</taxon>
        <taxon>Hexapoda</taxon>
        <taxon>Insecta</taxon>
        <taxon>Pterygota</taxon>
        <taxon>Neoptera</taxon>
        <taxon>Endopterygota</taxon>
        <taxon>Diptera</taxon>
        <taxon>Nematocera</taxon>
        <taxon>Chironomoidea</taxon>
        <taxon>Ceratopogonidae</taxon>
        <taxon>Ceratopogoninae</taxon>
        <taxon>Culicoides</taxon>
        <taxon>Monoculicoides</taxon>
    </lineage>
</organism>
<feature type="transmembrane region" description="Helical" evidence="2">
    <location>
        <begin position="219"/>
        <end position="240"/>
    </location>
</feature>
<dbReference type="VEuPathDB" id="VectorBase:CSON014792"/>
<dbReference type="PRINTS" id="PR01692">
    <property type="entry name" value="LIPOCALINIMR"/>
</dbReference>
<gene>
    <name evidence="3" type="primary">CSON014792</name>
</gene>
<keyword evidence="2" id="KW-0812">Transmembrane</keyword>
<dbReference type="AlphaFoldDB" id="A0A336LN84"/>
<feature type="transmembrane region" description="Helical" evidence="2">
    <location>
        <begin position="456"/>
        <end position="477"/>
    </location>
</feature>
<dbReference type="EMBL" id="UFQT01000086">
    <property type="protein sequence ID" value="SSX19456.1"/>
    <property type="molecule type" value="Genomic_DNA"/>
</dbReference>
<dbReference type="PANTHER" id="PTHR12625:SF0">
    <property type="entry name" value="PROTEIN LILIPOD"/>
    <property type="match status" value="1"/>
</dbReference>
<dbReference type="InterPro" id="IPR008075">
    <property type="entry name" value="LIMR"/>
</dbReference>
<evidence type="ECO:0000256" key="1">
    <source>
        <dbReference type="ARBA" id="ARBA00010487"/>
    </source>
</evidence>
<accession>A0A336LN84</accession>
<dbReference type="InterPro" id="IPR006876">
    <property type="entry name" value="LMBR1-like_membr_prot"/>
</dbReference>
<feature type="transmembrane region" description="Helical" evidence="2">
    <location>
        <begin position="361"/>
        <end position="381"/>
    </location>
</feature>
<feature type="transmembrane region" description="Helical" evidence="2">
    <location>
        <begin position="158"/>
        <end position="179"/>
    </location>
</feature>
<dbReference type="PANTHER" id="PTHR12625">
    <property type="entry name" value="LIPOCALIN-1 INTERACTING MEMBRANE RECEPTOR LIMR"/>
    <property type="match status" value="1"/>
</dbReference>
<keyword evidence="2" id="KW-1133">Transmembrane helix</keyword>